<dbReference type="Pfam" id="PF13830">
    <property type="entry name" value="DUF4192"/>
    <property type="match status" value="1"/>
</dbReference>
<reference evidence="1 2" key="1">
    <citation type="submission" date="2019-07" db="EMBL/GenBank/DDBJ databases">
        <authorList>
            <person name="Zhao L.H."/>
        </authorList>
    </citation>
    <scope>NUCLEOTIDE SEQUENCE [LARGE SCALE GENOMIC DNA]</scope>
    <source>
        <strain evidence="1 2">Co35</strain>
    </source>
</reference>
<name>A0A554SH76_9ACTN</name>
<comment type="caution">
    <text evidence="1">The sequence shown here is derived from an EMBL/GenBank/DDBJ whole genome shotgun (WGS) entry which is preliminary data.</text>
</comment>
<dbReference type="AlphaFoldDB" id="A0A554SH76"/>
<dbReference type="InterPro" id="IPR025447">
    <property type="entry name" value="DUF4192"/>
</dbReference>
<accession>A0A554SH76</accession>
<keyword evidence="2" id="KW-1185">Reference proteome</keyword>
<proteinExistence type="predicted"/>
<evidence type="ECO:0000313" key="2">
    <source>
        <dbReference type="Proteomes" id="UP000316988"/>
    </source>
</evidence>
<protein>
    <submittedName>
        <fullName evidence="1">DUF4192 domain-containing protein</fullName>
    </submittedName>
</protein>
<organism evidence="1 2">
    <name type="scientific">Aeromicrobium piscarium</name>
    <dbReference type="NCBI Taxonomy" id="2590901"/>
    <lineage>
        <taxon>Bacteria</taxon>
        <taxon>Bacillati</taxon>
        <taxon>Actinomycetota</taxon>
        <taxon>Actinomycetes</taxon>
        <taxon>Propionibacteriales</taxon>
        <taxon>Nocardioidaceae</taxon>
        <taxon>Aeromicrobium</taxon>
    </lineage>
</organism>
<sequence length="335" mass="36367">MSLSIHSPDELIAALPHLLGFKPEESLIFVPMRPDLPLVRVDLPTTARAREGVWGAVCDAFRRHAQPGAGTAIVCVTHDRHYSKQLSQEFTARLSNIGIDAPLRLWADDSHWCDLVTGQSGLQSDDTRNRIAAATVLNGQPRPATSRSSLAASLVGDREPITRLLAHARAAIKTSTPRAETAWAQARAQLFHRNGVRLNDNDAARLLVGIESIAARDCLWEGITRSTAPSHVALWRDMTRRAPDEVRTAPAALLGFASWLDGDGAMAWCALDQIPGGKPYALADLVEAAVQGGVHPREWEEATRRAAVFGTDRSSDFTNRRTVAGHDSISPTHGI</sequence>
<gene>
    <name evidence="1" type="ORF">FNM00_04535</name>
</gene>
<dbReference type="OrthoDB" id="3264463at2"/>
<dbReference type="EMBL" id="VLNT01000002">
    <property type="protein sequence ID" value="TSD65691.1"/>
    <property type="molecule type" value="Genomic_DNA"/>
</dbReference>
<dbReference type="RefSeq" id="WP_143911874.1">
    <property type="nucleotide sequence ID" value="NZ_VLNT01000002.1"/>
</dbReference>
<dbReference type="Proteomes" id="UP000316988">
    <property type="component" value="Unassembled WGS sequence"/>
</dbReference>
<evidence type="ECO:0000313" key="1">
    <source>
        <dbReference type="EMBL" id="TSD65691.1"/>
    </source>
</evidence>